<sequence>MWLSPRSQVPMFKPHPGPGPEPIGFLLVPQFSMMAFSAAVEPLRVANRLAGRPLFDWRAWSMDGQPVKASNGWPIPVEGALSAVSDIPTLIVCSSFEPEAHTSKAMLAALRRLARRGTEIGALDTGASILAAAGLLSGGRVTMHWEAAPGFAEAYPDIEISEALFEVSAKHFTCAGGTAALDLMLDMIARKHGQSLAVAVSEQFIHDRLRDRHDRQRMSLPKRLGIGNGKLIRVVAAMEANLETPLDARSLASLSGVSARQLERLFRSQLKDSPANYYLRLRLERARQLLRQTDMSVMEVAMACGYSSASCLSRSYRAHFAVTPREDRSESWERGPLERGHPVRS</sequence>
<evidence type="ECO:0000313" key="5">
    <source>
        <dbReference type="EMBL" id="GLS23054.1"/>
    </source>
</evidence>
<dbReference type="InterPro" id="IPR002818">
    <property type="entry name" value="DJ-1/PfpI"/>
</dbReference>
<organism evidence="5 6">
    <name type="scientific">Labrys miyagiensis</name>
    <dbReference type="NCBI Taxonomy" id="346912"/>
    <lineage>
        <taxon>Bacteria</taxon>
        <taxon>Pseudomonadati</taxon>
        <taxon>Pseudomonadota</taxon>
        <taxon>Alphaproteobacteria</taxon>
        <taxon>Hyphomicrobiales</taxon>
        <taxon>Xanthobacteraceae</taxon>
        <taxon>Labrys</taxon>
    </lineage>
</organism>
<accession>A0ABQ6CWI3</accession>
<evidence type="ECO:0000256" key="1">
    <source>
        <dbReference type="ARBA" id="ARBA00023015"/>
    </source>
</evidence>
<feature type="domain" description="HTH araC/xylS-type" evidence="4">
    <location>
        <begin position="232"/>
        <end position="330"/>
    </location>
</feature>
<keyword evidence="1" id="KW-0805">Transcription regulation</keyword>
<dbReference type="PROSITE" id="PS01124">
    <property type="entry name" value="HTH_ARAC_FAMILY_2"/>
    <property type="match status" value="1"/>
</dbReference>
<dbReference type="CDD" id="cd03136">
    <property type="entry name" value="GATase1_AraC_ArgR_like"/>
    <property type="match status" value="1"/>
</dbReference>
<dbReference type="InterPro" id="IPR029062">
    <property type="entry name" value="Class_I_gatase-like"/>
</dbReference>
<dbReference type="PROSITE" id="PS00041">
    <property type="entry name" value="HTH_ARAC_FAMILY_1"/>
    <property type="match status" value="1"/>
</dbReference>
<dbReference type="InterPro" id="IPR018060">
    <property type="entry name" value="HTH_AraC"/>
</dbReference>
<dbReference type="SMART" id="SM00342">
    <property type="entry name" value="HTH_ARAC"/>
    <property type="match status" value="1"/>
</dbReference>
<dbReference type="Pfam" id="PF01965">
    <property type="entry name" value="DJ-1_PfpI"/>
    <property type="match status" value="1"/>
</dbReference>
<evidence type="ECO:0000259" key="4">
    <source>
        <dbReference type="PROSITE" id="PS01124"/>
    </source>
</evidence>
<comment type="caution">
    <text evidence="5">The sequence shown here is derived from an EMBL/GenBank/DDBJ whole genome shotgun (WGS) entry which is preliminary data.</text>
</comment>
<dbReference type="SUPFAM" id="SSF52317">
    <property type="entry name" value="Class I glutamine amidotransferase-like"/>
    <property type="match status" value="1"/>
</dbReference>
<dbReference type="Gene3D" id="1.10.10.60">
    <property type="entry name" value="Homeodomain-like"/>
    <property type="match status" value="1"/>
</dbReference>
<keyword evidence="2" id="KW-0238">DNA-binding</keyword>
<evidence type="ECO:0000256" key="3">
    <source>
        <dbReference type="ARBA" id="ARBA00023163"/>
    </source>
</evidence>
<keyword evidence="6" id="KW-1185">Reference proteome</keyword>
<dbReference type="SUPFAM" id="SSF46689">
    <property type="entry name" value="Homeodomain-like"/>
    <property type="match status" value="2"/>
</dbReference>
<evidence type="ECO:0000256" key="2">
    <source>
        <dbReference type="ARBA" id="ARBA00023125"/>
    </source>
</evidence>
<dbReference type="Proteomes" id="UP001156882">
    <property type="component" value="Unassembled WGS sequence"/>
</dbReference>
<dbReference type="InterPro" id="IPR018062">
    <property type="entry name" value="HTH_AraC-typ_CS"/>
</dbReference>
<evidence type="ECO:0000313" key="6">
    <source>
        <dbReference type="Proteomes" id="UP001156882"/>
    </source>
</evidence>
<reference evidence="6" key="1">
    <citation type="journal article" date="2019" name="Int. J. Syst. Evol. Microbiol.">
        <title>The Global Catalogue of Microorganisms (GCM) 10K type strain sequencing project: providing services to taxonomists for standard genome sequencing and annotation.</title>
        <authorList>
            <consortium name="The Broad Institute Genomics Platform"/>
            <consortium name="The Broad Institute Genome Sequencing Center for Infectious Disease"/>
            <person name="Wu L."/>
            <person name="Ma J."/>
        </authorList>
    </citation>
    <scope>NUCLEOTIDE SEQUENCE [LARGE SCALE GENOMIC DNA]</scope>
    <source>
        <strain evidence="6">NBRC 101365</strain>
    </source>
</reference>
<name>A0ABQ6CWI3_9HYPH</name>
<dbReference type="PANTHER" id="PTHR43130:SF3">
    <property type="entry name" value="HTH-TYPE TRANSCRIPTIONAL REGULATOR RV1931C"/>
    <property type="match status" value="1"/>
</dbReference>
<dbReference type="EMBL" id="BSPC01000069">
    <property type="protein sequence ID" value="GLS23054.1"/>
    <property type="molecule type" value="Genomic_DNA"/>
</dbReference>
<protein>
    <submittedName>
        <fullName evidence="5">AraC family transcriptional regulator</fullName>
    </submittedName>
</protein>
<keyword evidence="3" id="KW-0804">Transcription</keyword>
<dbReference type="PANTHER" id="PTHR43130">
    <property type="entry name" value="ARAC-FAMILY TRANSCRIPTIONAL REGULATOR"/>
    <property type="match status" value="1"/>
</dbReference>
<dbReference type="InterPro" id="IPR009057">
    <property type="entry name" value="Homeodomain-like_sf"/>
</dbReference>
<dbReference type="Gene3D" id="3.40.50.880">
    <property type="match status" value="1"/>
</dbReference>
<gene>
    <name evidence="5" type="ORF">GCM10007874_60740</name>
</gene>
<dbReference type="Pfam" id="PF12833">
    <property type="entry name" value="HTH_18"/>
    <property type="match status" value="1"/>
</dbReference>
<proteinExistence type="predicted"/>
<dbReference type="InterPro" id="IPR052158">
    <property type="entry name" value="INH-QAR"/>
</dbReference>